<evidence type="ECO:0000256" key="1">
    <source>
        <dbReference type="SAM" id="SignalP"/>
    </source>
</evidence>
<dbReference type="EMBL" id="LVYI01000001">
    <property type="protein sequence ID" value="OAP65399.1"/>
    <property type="molecule type" value="Genomic_DNA"/>
</dbReference>
<feature type="signal peptide" evidence="1">
    <location>
        <begin position="1"/>
        <end position="17"/>
    </location>
</feature>
<dbReference type="Proteomes" id="UP000078343">
    <property type="component" value="Unassembled WGS sequence"/>
</dbReference>
<reference evidence="2 3" key="1">
    <citation type="submission" date="2016-04" db="EMBL/GenBank/DDBJ databases">
        <title>Draft genome of Fonsecaea erecta CBS 125763.</title>
        <authorList>
            <person name="Weiss V.A."/>
            <person name="Vicente V.A."/>
            <person name="Raittz R.T."/>
            <person name="Moreno L.F."/>
            <person name="De Souza E.M."/>
            <person name="Pedrosa F.O."/>
            <person name="Steffens M.B."/>
            <person name="Faoro H."/>
            <person name="Tadra-Sfeir M.Z."/>
            <person name="Najafzadeh M.J."/>
            <person name="Felipe M.S."/>
            <person name="Teixeira M."/>
            <person name="Sun J."/>
            <person name="Xi L."/>
            <person name="Gomes R."/>
            <person name="De Azevedo C.M."/>
            <person name="Salgado C.G."/>
            <person name="Da Silva M.B."/>
            <person name="Nascimento M.F."/>
            <person name="Queiroz-Telles F."/>
            <person name="Attili D.S."/>
            <person name="Gorbushina A."/>
        </authorList>
    </citation>
    <scope>NUCLEOTIDE SEQUENCE [LARGE SCALE GENOMIC DNA]</scope>
    <source>
        <strain evidence="2 3">CBS 125763</strain>
    </source>
</reference>
<keyword evidence="3" id="KW-1185">Reference proteome</keyword>
<keyword evidence="1" id="KW-0732">Signal</keyword>
<proteinExistence type="predicted"/>
<protein>
    <submittedName>
        <fullName evidence="2">Uncharacterized protein</fullName>
    </submittedName>
</protein>
<dbReference type="AlphaFoldDB" id="A0A179A043"/>
<comment type="caution">
    <text evidence="2">The sequence shown here is derived from an EMBL/GenBank/DDBJ whole genome shotgun (WGS) entry which is preliminary data.</text>
</comment>
<accession>A0A179A043</accession>
<gene>
    <name evidence="2" type="ORF">AYL99_01371</name>
</gene>
<dbReference type="OrthoDB" id="4148081at2759"/>
<evidence type="ECO:0000313" key="3">
    <source>
        <dbReference type="Proteomes" id="UP000078343"/>
    </source>
</evidence>
<organism evidence="2 3">
    <name type="scientific">Fonsecaea erecta</name>
    <dbReference type="NCBI Taxonomy" id="1367422"/>
    <lineage>
        <taxon>Eukaryota</taxon>
        <taxon>Fungi</taxon>
        <taxon>Dikarya</taxon>
        <taxon>Ascomycota</taxon>
        <taxon>Pezizomycotina</taxon>
        <taxon>Eurotiomycetes</taxon>
        <taxon>Chaetothyriomycetidae</taxon>
        <taxon>Chaetothyriales</taxon>
        <taxon>Herpotrichiellaceae</taxon>
        <taxon>Fonsecaea</taxon>
    </lineage>
</organism>
<evidence type="ECO:0000313" key="2">
    <source>
        <dbReference type="EMBL" id="OAP65399.1"/>
    </source>
</evidence>
<dbReference type="GeneID" id="30005541"/>
<name>A0A179A043_9EURO</name>
<sequence length="73" mass="8132">MGRFTTMILSCLHNLLIQLPQNGYHNISRVMQPQIRNISESLTIANSTARRSAAARKENGIELQTLAPKASVR</sequence>
<dbReference type="RefSeq" id="XP_018698766.1">
    <property type="nucleotide sequence ID" value="XM_018832887.1"/>
</dbReference>
<feature type="chain" id="PRO_5008098847" evidence="1">
    <location>
        <begin position="18"/>
        <end position="73"/>
    </location>
</feature>